<organism evidence="7 8">
    <name type="scientific">Mytilus coruscus</name>
    <name type="common">Sea mussel</name>
    <dbReference type="NCBI Taxonomy" id="42192"/>
    <lineage>
        <taxon>Eukaryota</taxon>
        <taxon>Metazoa</taxon>
        <taxon>Spiralia</taxon>
        <taxon>Lophotrochozoa</taxon>
        <taxon>Mollusca</taxon>
        <taxon>Bivalvia</taxon>
        <taxon>Autobranchia</taxon>
        <taxon>Pteriomorphia</taxon>
        <taxon>Mytilida</taxon>
        <taxon>Mytiloidea</taxon>
        <taxon>Mytilidae</taxon>
        <taxon>Mytilinae</taxon>
        <taxon>Mytilus</taxon>
    </lineage>
</organism>
<keyword evidence="4" id="KW-0325">Glycoprotein</keyword>
<dbReference type="GO" id="GO:0005829">
    <property type="term" value="C:cytosol"/>
    <property type="evidence" value="ECO:0007669"/>
    <property type="project" value="GOC"/>
</dbReference>
<dbReference type="GO" id="GO:0016020">
    <property type="term" value="C:membrane"/>
    <property type="evidence" value="ECO:0007669"/>
    <property type="project" value="UniProtKB-SubCell"/>
</dbReference>
<name>A0A6J8CY73_MYTCO</name>
<keyword evidence="2" id="KW-0677">Repeat</keyword>
<dbReference type="SUPFAM" id="SSF110296">
    <property type="entry name" value="Oligoxyloglucan reducing end-specific cellobiohydrolase"/>
    <property type="match status" value="1"/>
</dbReference>
<feature type="domain" description="VPS10" evidence="6">
    <location>
        <begin position="105"/>
        <end position="685"/>
    </location>
</feature>
<accession>A0A6J8CY73</accession>
<evidence type="ECO:0000256" key="5">
    <source>
        <dbReference type="SAM" id="SignalP"/>
    </source>
</evidence>
<dbReference type="PANTHER" id="PTHR12106:SF23">
    <property type="entry name" value="SORTILIN"/>
    <property type="match status" value="1"/>
</dbReference>
<dbReference type="GO" id="GO:0005794">
    <property type="term" value="C:Golgi apparatus"/>
    <property type="evidence" value="ECO:0007669"/>
    <property type="project" value="TreeGrafter"/>
</dbReference>
<keyword evidence="8" id="KW-1185">Reference proteome</keyword>
<proteinExistence type="predicted"/>
<dbReference type="Pfam" id="PF15902">
    <property type="entry name" value="Sortilin-Vps10"/>
    <property type="match status" value="1"/>
</dbReference>
<comment type="subcellular location">
    <subcellularLocation>
        <location evidence="1">Membrane</location>
    </subcellularLocation>
</comment>
<evidence type="ECO:0000259" key="6">
    <source>
        <dbReference type="SMART" id="SM00602"/>
    </source>
</evidence>
<gene>
    <name evidence="7" type="ORF">MCOR_35581</name>
</gene>
<dbReference type="InterPro" id="IPR006581">
    <property type="entry name" value="VPS10"/>
</dbReference>
<dbReference type="PANTHER" id="PTHR12106">
    <property type="entry name" value="SORTILIN RELATED"/>
    <property type="match status" value="1"/>
</dbReference>
<dbReference type="OrthoDB" id="443634at2759"/>
<dbReference type="InterPro" id="IPR050310">
    <property type="entry name" value="VPS10-sortilin"/>
</dbReference>
<dbReference type="GO" id="GO:0006897">
    <property type="term" value="P:endocytosis"/>
    <property type="evidence" value="ECO:0007669"/>
    <property type="project" value="TreeGrafter"/>
</dbReference>
<dbReference type="AlphaFoldDB" id="A0A6J8CY73"/>
<dbReference type="InterPro" id="IPR015943">
    <property type="entry name" value="WD40/YVTN_repeat-like_dom_sf"/>
</dbReference>
<dbReference type="CDD" id="cd15482">
    <property type="entry name" value="Sialidase_non-viral"/>
    <property type="match status" value="1"/>
</dbReference>
<dbReference type="InterPro" id="IPR031778">
    <property type="entry name" value="Sortilin_N"/>
</dbReference>
<keyword evidence="5" id="KW-0732">Signal</keyword>
<dbReference type="Pfam" id="PF15901">
    <property type="entry name" value="Sortilin_C"/>
    <property type="match status" value="1"/>
</dbReference>
<evidence type="ECO:0000256" key="1">
    <source>
        <dbReference type="ARBA" id="ARBA00004370"/>
    </source>
</evidence>
<evidence type="ECO:0000313" key="7">
    <source>
        <dbReference type="EMBL" id="CAC5401503.1"/>
    </source>
</evidence>
<dbReference type="Gene3D" id="2.10.70.80">
    <property type="match status" value="1"/>
</dbReference>
<dbReference type="GO" id="GO:0006895">
    <property type="term" value="P:Golgi to endosome transport"/>
    <property type="evidence" value="ECO:0007669"/>
    <property type="project" value="TreeGrafter"/>
</dbReference>
<dbReference type="Gene3D" id="2.130.10.10">
    <property type="entry name" value="YVTN repeat-like/Quinoprotein amine dehydrogenase"/>
    <property type="match status" value="1"/>
</dbReference>
<dbReference type="InterPro" id="IPR031777">
    <property type="entry name" value="Sortilin_C"/>
</dbReference>
<reference evidence="7 8" key="1">
    <citation type="submission" date="2020-06" db="EMBL/GenBank/DDBJ databases">
        <authorList>
            <person name="Li R."/>
            <person name="Bekaert M."/>
        </authorList>
    </citation>
    <scope>NUCLEOTIDE SEQUENCE [LARGE SCALE GENOMIC DNA]</scope>
    <source>
        <strain evidence="8">wild</strain>
    </source>
</reference>
<evidence type="ECO:0000256" key="3">
    <source>
        <dbReference type="ARBA" id="ARBA00023136"/>
    </source>
</evidence>
<feature type="signal peptide" evidence="5">
    <location>
        <begin position="1"/>
        <end position="19"/>
    </location>
</feature>
<sequence>MKLHLWFVLALTVCQKCHCSREFVHHFEISQNDIPSKLQGSHRQTRFRRDADSVCQSQETTFLTDVLRKKTQILEKRVFQNDSNTGMALAWAGTHGTMIVVTSQESFGIATGASNIYRTEDYGKTFVNITSKLSKEPTFIRKHAGIFRHTDDTNKVYLVSVRPDGTVLYITEDSGKSFVSVKLNFQIDGQLHFNPKNKEYLMASSSVLTVKKKSKEIKRQTIYVSEDNGKNWKRIADSVQVFKWGSNSKVDTDQTIYAAIDSANTHPFFATFFEIKYDLKKSTDLGKSWTTLMKDVISFGHQDKFLYVAVPEKAGSSLRKMLVSTDGGASWDRTYLPTMNGERFFSVLDMNEGLVFMHVDNPGDTGHGTLYTSSGKGMLYSESLQKHLYPNYGDSTDFFRVQSMRGVYIASQMRDDNSIHTVISYNLGGTWHPVPKPPGSTCKDPKKECALQIHGTYSRSRGIISELPLSVPSATGVILVHGHVADALQTTKPDVYITTDGGYSWRKALDGPHHYHIADSGSLLVAVPADTTQPKVIRFSTDEGRCWHTYDFIDKESNETVMFTGLLTEPGSKALTVSIWGYRPDTKKWTTFIIDFQKIFKKQCGMYNELVMPKLKLNCVVFNGLNEKGNIQGCLLGKKETFKKVKKDSWCYNGADYPLNIQENPAHVSGMIMNVIMGSTDLMVGMIV</sequence>
<dbReference type="GO" id="GO:0016050">
    <property type="term" value="P:vesicle organization"/>
    <property type="evidence" value="ECO:0007669"/>
    <property type="project" value="TreeGrafter"/>
</dbReference>
<evidence type="ECO:0000256" key="4">
    <source>
        <dbReference type="ARBA" id="ARBA00023180"/>
    </source>
</evidence>
<protein>
    <submittedName>
        <fullName evidence="7">SORT1</fullName>
    </submittedName>
</protein>
<feature type="chain" id="PRO_5027070066" evidence="5">
    <location>
        <begin position="20"/>
        <end position="688"/>
    </location>
</feature>
<evidence type="ECO:0000256" key="2">
    <source>
        <dbReference type="ARBA" id="ARBA00022737"/>
    </source>
</evidence>
<dbReference type="Proteomes" id="UP000507470">
    <property type="component" value="Unassembled WGS sequence"/>
</dbReference>
<dbReference type="EMBL" id="CACVKT020006435">
    <property type="protein sequence ID" value="CAC5401503.1"/>
    <property type="molecule type" value="Genomic_DNA"/>
</dbReference>
<keyword evidence="3" id="KW-0472">Membrane</keyword>
<dbReference type="SMART" id="SM00602">
    <property type="entry name" value="VPS10"/>
    <property type="match status" value="1"/>
</dbReference>
<evidence type="ECO:0000313" key="8">
    <source>
        <dbReference type="Proteomes" id="UP000507470"/>
    </source>
</evidence>